<evidence type="ECO:0000259" key="2">
    <source>
        <dbReference type="Pfam" id="PF25642"/>
    </source>
</evidence>
<dbReference type="KEGG" id="aviv:LF296_11910"/>
<name>N8V357_9GAMM</name>
<keyword evidence="7" id="KW-1185">Reference proteome</keyword>
<evidence type="ECO:0000313" key="7">
    <source>
        <dbReference type="Proteomes" id="UP000013173"/>
    </source>
</evidence>
<dbReference type="PATRIC" id="fig|1217712.3.peg.196"/>
<organism evidence="3 6">
    <name type="scientific">Acinetobacter vivianii</name>
    <dbReference type="NCBI Taxonomy" id="1776742"/>
    <lineage>
        <taxon>Bacteria</taxon>
        <taxon>Pseudomonadati</taxon>
        <taxon>Pseudomonadota</taxon>
        <taxon>Gammaproteobacteria</taxon>
        <taxon>Moraxellales</taxon>
        <taxon>Moraxellaceae</taxon>
        <taxon>Acinetobacter</taxon>
    </lineage>
</organism>
<reference evidence="5" key="4">
    <citation type="submission" date="2023-02" db="EMBL/GenBank/DDBJ databases">
        <authorList>
            <person name="Huang Y."/>
            <person name="Zhang Y."/>
            <person name="Zhang T."/>
            <person name="Wang J."/>
        </authorList>
    </citation>
    <scope>NUCLEOTIDE SEQUENCE</scope>
    <source>
        <strain evidence="5">KJ-1</strain>
    </source>
</reference>
<dbReference type="GeneID" id="303683821"/>
<feature type="domain" description="DUF7944" evidence="2">
    <location>
        <begin position="47"/>
        <end position="128"/>
    </location>
</feature>
<dbReference type="PATRIC" id="fig|1217706.3.peg.2353"/>
<evidence type="ECO:0000313" key="4">
    <source>
        <dbReference type="EMBL" id="ENX23173.1"/>
    </source>
</evidence>
<dbReference type="Pfam" id="PF25642">
    <property type="entry name" value="DUF7944"/>
    <property type="match status" value="1"/>
</dbReference>
<evidence type="ECO:0000313" key="3">
    <source>
        <dbReference type="EMBL" id="ENU94306.1"/>
    </source>
</evidence>
<dbReference type="Proteomes" id="UP000013049">
    <property type="component" value="Unassembled WGS sequence"/>
</dbReference>
<reference evidence="4 7" key="1">
    <citation type="submission" date="2013-02" db="EMBL/GenBank/DDBJ databases">
        <title>The Genome Sequence of Acinetobacter sp. NIPH 2168.</title>
        <authorList>
            <consortium name="The Broad Institute Genome Sequencing Platform"/>
            <consortium name="The Broad Institute Genome Sequencing Center for Infectious Disease"/>
            <person name="Cerqueira G."/>
            <person name="Feldgarden M."/>
            <person name="Courvalin P."/>
            <person name="Perichon B."/>
            <person name="Grillot-Courvalin C."/>
            <person name="Clermont D."/>
            <person name="Rocha E."/>
            <person name="Yoon E.-J."/>
            <person name="Nemec A."/>
            <person name="Walker B."/>
            <person name="Young S.K."/>
            <person name="Zeng Q."/>
            <person name="Gargeya S."/>
            <person name="Fitzgerald M."/>
            <person name="Haas B."/>
            <person name="Abouelleil A."/>
            <person name="Alvarado L."/>
            <person name="Arachchi H.M."/>
            <person name="Berlin A.M."/>
            <person name="Chapman S.B."/>
            <person name="Dewar J."/>
            <person name="Goldberg J."/>
            <person name="Griggs A."/>
            <person name="Gujja S."/>
            <person name="Hansen M."/>
            <person name="Howarth C."/>
            <person name="Imamovic A."/>
            <person name="Larimer J."/>
            <person name="McCowan C."/>
            <person name="Murphy C."/>
            <person name="Neiman D."/>
            <person name="Pearson M."/>
            <person name="Priest M."/>
            <person name="Roberts A."/>
            <person name="Saif S."/>
            <person name="Shea T."/>
            <person name="Sisk P."/>
            <person name="Sykes S."/>
            <person name="Wortman J."/>
            <person name="Nusbaum C."/>
            <person name="Birren B."/>
        </authorList>
    </citation>
    <scope>NUCLEOTIDE SEQUENCE [LARGE SCALE GENOMIC DNA]</scope>
    <source>
        <strain evidence="4 7">NIPH 2168</strain>
    </source>
</reference>
<dbReference type="EMBL" id="APPC01000001">
    <property type="protein sequence ID" value="ENU94306.1"/>
    <property type="molecule type" value="Genomic_DNA"/>
</dbReference>
<reference evidence="5" key="3">
    <citation type="journal article" date="2022" name="Front Environ Sci">
        <title>Complete genome sequence analysis of a novel alkane-degrading bacterial strain, Acinetobacter vivianii KJ-1, and its diesel degradation ability.</title>
        <authorList>
            <person name="Zhang Y."/>
            <person name="Song F."/>
            <person name="Wang J."/>
            <person name="Zhao Q."/>
            <person name="Zheng L."/>
            <person name="Wang Z."/>
            <person name="Zhang X."/>
            <person name="Gao Y."/>
            <person name="Chen G."/>
            <person name="Huang Y."/>
        </authorList>
    </citation>
    <scope>NUCLEOTIDE SEQUENCE</scope>
    <source>
        <strain evidence="5">KJ-1</strain>
    </source>
</reference>
<dbReference type="NCBIfam" id="NF047330">
    <property type="entry name" value="MCR_0457_fam"/>
    <property type="match status" value="1"/>
</dbReference>
<reference evidence="3 6" key="2">
    <citation type="submission" date="2013-02" db="EMBL/GenBank/DDBJ databases">
        <title>The Genome Sequence of Acinetobacter sp. NIPH 758.</title>
        <authorList>
            <consortium name="The Broad Institute Genome Sequencing Platform"/>
            <consortium name="The Broad Institute Genome Sequencing Center for Infectious Disease"/>
            <person name="Cerqueira G."/>
            <person name="Feldgarden M."/>
            <person name="Courvalin P."/>
            <person name="Perichon B."/>
            <person name="Grillot-Courvalin C."/>
            <person name="Clermont D."/>
            <person name="Rocha E."/>
            <person name="Yoon E.-J."/>
            <person name="Nemec A."/>
            <person name="Walker B."/>
            <person name="Young S.K."/>
            <person name="Zeng Q."/>
            <person name="Gargeya S."/>
            <person name="Fitzgerald M."/>
            <person name="Haas B."/>
            <person name="Abouelleil A."/>
            <person name="Alvarado L."/>
            <person name="Arachchi H.M."/>
            <person name="Berlin A.M."/>
            <person name="Chapman S.B."/>
            <person name="Dewar J."/>
            <person name="Goldberg J."/>
            <person name="Griggs A."/>
            <person name="Gujja S."/>
            <person name="Hansen M."/>
            <person name="Howarth C."/>
            <person name="Imamovic A."/>
            <person name="Larimer J."/>
            <person name="McCowan C."/>
            <person name="Murphy C."/>
            <person name="Neiman D."/>
            <person name="Pearson M."/>
            <person name="Priest M."/>
            <person name="Roberts A."/>
            <person name="Saif S."/>
            <person name="Shea T."/>
            <person name="Sisk P."/>
            <person name="Sykes S."/>
            <person name="Wortman J."/>
            <person name="Nusbaum C."/>
            <person name="Birren B."/>
        </authorList>
    </citation>
    <scope>NUCLEOTIDE SEQUENCE [LARGE SCALE GENOMIC DNA]</scope>
    <source>
        <strain evidence="3 6">NIPH 758</strain>
    </source>
</reference>
<gene>
    <name evidence="4" type="ORF">F892_02418</name>
    <name evidence="3" type="ORF">F971_00205</name>
    <name evidence="5" type="ORF">LF296_11910</name>
</gene>
<evidence type="ECO:0000313" key="5">
    <source>
        <dbReference type="EMBL" id="WDZ50031.1"/>
    </source>
</evidence>
<feature type="chain" id="PRO_5044736851" description="DUF7944 domain-containing protein" evidence="1">
    <location>
        <begin position="27"/>
        <end position="134"/>
    </location>
</feature>
<evidence type="ECO:0000256" key="1">
    <source>
        <dbReference type="SAM" id="SignalP"/>
    </source>
</evidence>
<dbReference type="OrthoDB" id="6717434at2"/>
<dbReference type="Proteomes" id="UP000013173">
    <property type="component" value="Unassembled WGS sequence"/>
</dbReference>
<dbReference type="HOGENOM" id="CLU_157030_0_0_6"/>
<accession>N8V357</accession>
<dbReference type="AlphaFoldDB" id="N8V357"/>
<dbReference type="EMBL" id="APRW01000009">
    <property type="protein sequence ID" value="ENX23173.1"/>
    <property type="molecule type" value="Genomic_DNA"/>
</dbReference>
<sequence length="134" mass="14772">MKKNVFKTLGLSFLIASSALAPTAFAADKKSTDAEKIEVTPTSDSVTKQELAAIYVLSEICPSLIGKDLKFNKAYDNLVKAYLNNDPKAVETLNKRVKGQDFKEALKEARSDAKAASDSDNRQICDDVRNYYSK</sequence>
<feature type="signal peptide" evidence="1">
    <location>
        <begin position="1"/>
        <end position="26"/>
    </location>
</feature>
<keyword evidence="1" id="KW-0732">Signal</keyword>
<dbReference type="EMBL" id="CP085083">
    <property type="protein sequence ID" value="WDZ50031.1"/>
    <property type="molecule type" value="Genomic_DNA"/>
</dbReference>
<accession>N9NQ58</accession>
<dbReference type="Proteomes" id="UP001199528">
    <property type="component" value="Chromosome"/>
</dbReference>
<dbReference type="InterPro" id="IPR057704">
    <property type="entry name" value="DUF7944"/>
</dbReference>
<proteinExistence type="predicted"/>
<protein>
    <recommendedName>
        <fullName evidence="2">DUF7944 domain-containing protein</fullName>
    </recommendedName>
</protein>
<dbReference type="RefSeq" id="WP_004770474.1">
    <property type="nucleotide sequence ID" value="NZ_BMDR01000004.1"/>
</dbReference>
<dbReference type="eggNOG" id="ENOG5033HC7">
    <property type="taxonomic scope" value="Bacteria"/>
</dbReference>
<evidence type="ECO:0000313" key="6">
    <source>
        <dbReference type="Proteomes" id="UP000013049"/>
    </source>
</evidence>